<accession>A0A0C9SYN1</accession>
<reference evidence="2 3" key="1">
    <citation type="submission" date="2014-06" db="EMBL/GenBank/DDBJ databases">
        <authorList>
            <consortium name="DOE Joint Genome Institute"/>
            <person name="Kuo A."/>
            <person name="Kohler A."/>
            <person name="Nagy L.G."/>
            <person name="Floudas D."/>
            <person name="Copeland A."/>
            <person name="Barry K.W."/>
            <person name="Cichocki N."/>
            <person name="Veneault-Fourrey C."/>
            <person name="LaButti K."/>
            <person name="Lindquist E.A."/>
            <person name="Lipzen A."/>
            <person name="Lundell T."/>
            <person name="Morin E."/>
            <person name="Murat C."/>
            <person name="Sun H."/>
            <person name="Tunlid A."/>
            <person name="Henrissat B."/>
            <person name="Grigoriev I.V."/>
            <person name="Hibbett D.S."/>
            <person name="Martin F."/>
            <person name="Nordberg H.P."/>
            <person name="Cantor M.N."/>
            <person name="Hua S.X."/>
        </authorList>
    </citation>
    <scope>NUCLEOTIDE SEQUENCE [LARGE SCALE GENOMIC DNA]</scope>
    <source>
        <strain evidence="2 3">ATCC 200175</strain>
    </source>
</reference>
<dbReference type="OrthoDB" id="2707842at2759"/>
<protein>
    <submittedName>
        <fullName evidence="2">Uncharacterized protein</fullName>
    </submittedName>
</protein>
<evidence type="ECO:0000313" key="3">
    <source>
        <dbReference type="Proteomes" id="UP000053647"/>
    </source>
</evidence>
<feature type="region of interest" description="Disordered" evidence="1">
    <location>
        <begin position="17"/>
        <end position="43"/>
    </location>
</feature>
<evidence type="ECO:0000313" key="2">
    <source>
        <dbReference type="EMBL" id="KIJ08255.1"/>
    </source>
</evidence>
<dbReference type="AlphaFoldDB" id="A0A0C9SYN1"/>
<proteinExistence type="predicted"/>
<organism evidence="2 3">
    <name type="scientific">Paxillus involutus ATCC 200175</name>
    <dbReference type="NCBI Taxonomy" id="664439"/>
    <lineage>
        <taxon>Eukaryota</taxon>
        <taxon>Fungi</taxon>
        <taxon>Dikarya</taxon>
        <taxon>Basidiomycota</taxon>
        <taxon>Agaricomycotina</taxon>
        <taxon>Agaricomycetes</taxon>
        <taxon>Agaricomycetidae</taxon>
        <taxon>Boletales</taxon>
        <taxon>Paxilineae</taxon>
        <taxon>Paxillaceae</taxon>
        <taxon>Paxillus</taxon>
    </lineage>
</organism>
<dbReference type="HOGENOM" id="CLU_2747022_0_0_1"/>
<keyword evidence="3" id="KW-1185">Reference proteome</keyword>
<sequence length="71" mass="8015">SRVKDCYVLFENSMRESSSKKERATKHARTQTQGNRTKLKGVGRNVTEDKGLWKLEKNAKVCSAGLFLVLS</sequence>
<gene>
    <name evidence="2" type="ORF">PAXINDRAFT_89128</name>
</gene>
<feature type="non-terminal residue" evidence="2">
    <location>
        <position position="1"/>
    </location>
</feature>
<name>A0A0C9SYN1_PAXIN</name>
<evidence type="ECO:0000256" key="1">
    <source>
        <dbReference type="SAM" id="MobiDB-lite"/>
    </source>
</evidence>
<dbReference type="Proteomes" id="UP000053647">
    <property type="component" value="Unassembled WGS sequence"/>
</dbReference>
<dbReference type="EMBL" id="KN819663">
    <property type="protein sequence ID" value="KIJ08255.1"/>
    <property type="molecule type" value="Genomic_DNA"/>
</dbReference>
<reference evidence="3" key="2">
    <citation type="submission" date="2015-01" db="EMBL/GenBank/DDBJ databases">
        <title>Evolutionary Origins and Diversification of the Mycorrhizal Mutualists.</title>
        <authorList>
            <consortium name="DOE Joint Genome Institute"/>
            <consortium name="Mycorrhizal Genomics Consortium"/>
            <person name="Kohler A."/>
            <person name="Kuo A."/>
            <person name="Nagy L.G."/>
            <person name="Floudas D."/>
            <person name="Copeland A."/>
            <person name="Barry K.W."/>
            <person name="Cichocki N."/>
            <person name="Veneault-Fourrey C."/>
            <person name="LaButti K."/>
            <person name="Lindquist E.A."/>
            <person name="Lipzen A."/>
            <person name="Lundell T."/>
            <person name="Morin E."/>
            <person name="Murat C."/>
            <person name="Riley R."/>
            <person name="Ohm R."/>
            <person name="Sun H."/>
            <person name="Tunlid A."/>
            <person name="Henrissat B."/>
            <person name="Grigoriev I.V."/>
            <person name="Hibbett D.S."/>
            <person name="Martin F."/>
        </authorList>
    </citation>
    <scope>NUCLEOTIDE SEQUENCE [LARGE SCALE GENOMIC DNA]</scope>
    <source>
        <strain evidence="3">ATCC 200175</strain>
    </source>
</reference>